<comment type="caution">
    <text evidence="1">The sequence shown here is derived from an EMBL/GenBank/DDBJ whole genome shotgun (WGS) entry which is preliminary data.</text>
</comment>
<reference evidence="1" key="1">
    <citation type="submission" date="2019-08" db="EMBL/GenBank/DDBJ databases">
        <authorList>
            <person name="Kucharzyk K."/>
            <person name="Murdoch R.W."/>
            <person name="Higgins S."/>
            <person name="Loffler F."/>
        </authorList>
    </citation>
    <scope>NUCLEOTIDE SEQUENCE</scope>
</reference>
<organism evidence="1">
    <name type="scientific">bioreactor metagenome</name>
    <dbReference type="NCBI Taxonomy" id="1076179"/>
    <lineage>
        <taxon>unclassified sequences</taxon>
        <taxon>metagenomes</taxon>
        <taxon>ecological metagenomes</taxon>
    </lineage>
</organism>
<proteinExistence type="predicted"/>
<accession>A0A645DRG8</accession>
<name>A0A645DRG8_9ZZZZ</name>
<dbReference type="EMBL" id="VSSQ01038873">
    <property type="protein sequence ID" value="MPM91865.1"/>
    <property type="molecule type" value="Genomic_DNA"/>
</dbReference>
<gene>
    <name evidence="1" type="ORF">SDC9_138999</name>
</gene>
<sequence>MENPNILTYLNEAKNSASVISVFSDRSDPAL</sequence>
<evidence type="ECO:0000313" key="1">
    <source>
        <dbReference type="EMBL" id="MPM91865.1"/>
    </source>
</evidence>
<dbReference type="AlphaFoldDB" id="A0A645DRG8"/>
<protein>
    <submittedName>
        <fullName evidence="1">Uncharacterized protein</fullName>
    </submittedName>
</protein>